<evidence type="ECO:0000313" key="3">
    <source>
        <dbReference type="EMBL" id="KAF2208480.1"/>
    </source>
</evidence>
<keyword evidence="4" id="KW-1185">Reference proteome</keyword>
<accession>A0A6A6F5I2</accession>
<name>A0A6A6F5I2_9PEZI</name>
<reference evidence="3" key="1">
    <citation type="journal article" date="2020" name="Stud. Mycol.">
        <title>101 Dothideomycetes genomes: a test case for predicting lifestyles and emergence of pathogens.</title>
        <authorList>
            <person name="Haridas S."/>
            <person name="Albert R."/>
            <person name="Binder M."/>
            <person name="Bloem J."/>
            <person name="Labutti K."/>
            <person name="Salamov A."/>
            <person name="Andreopoulos B."/>
            <person name="Baker S."/>
            <person name="Barry K."/>
            <person name="Bills G."/>
            <person name="Bluhm B."/>
            <person name="Cannon C."/>
            <person name="Castanera R."/>
            <person name="Culley D."/>
            <person name="Daum C."/>
            <person name="Ezra D."/>
            <person name="Gonzalez J."/>
            <person name="Henrissat B."/>
            <person name="Kuo A."/>
            <person name="Liang C."/>
            <person name="Lipzen A."/>
            <person name="Lutzoni F."/>
            <person name="Magnuson J."/>
            <person name="Mondo S."/>
            <person name="Nolan M."/>
            <person name="Ohm R."/>
            <person name="Pangilinan J."/>
            <person name="Park H.-J."/>
            <person name="Ramirez L."/>
            <person name="Alfaro M."/>
            <person name="Sun H."/>
            <person name="Tritt A."/>
            <person name="Yoshinaga Y."/>
            <person name="Zwiers L.-H."/>
            <person name="Turgeon B."/>
            <person name="Goodwin S."/>
            <person name="Spatafora J."/>
            <person name="Crous P."/>
            <person name="Grigoriev I."/>
        </authorList>
    </citation>
    <scope>NUCLEOTIDE SEQUENCE</scope>
    <source>
        <strain evidence="3">SCOH1-5</strain>
    </source>
</reference>
<protein>
    <recommendedName>
        <fullName evidence="2">FMN-dependent dehydrogenase domain-containing protein</fullName>
    </recommendedName>
</protein>
<gene>
    <name evidence="3" type="ORF">CERZMDRAFT_101229</name>
</gene>
<evidence type="ECO:0000259" key="2">
    <source>
        <dbReference type="Pfam" id="PF01070"/>
    </source>
</evidence>
<sequence length="117" mass="12638">MGNLDRGHPAEDTKKAVEMDGAGIILTNHGGRQLDSGQRRLVCVSKRRTGFPSHAGDFSPGCRGRCDFPEQYGDEPDSLAPTWVTGDLLEQLSSENAVANVDLVKMLTEPAQREAVS</sequence>
<evidence type="ECO:0000256" key="1">
    <source>
        <dbReference type="ARBA" id="ARBA00001917"/>
    </source>
</evidence>
<dbReference type="InterPro" id="IPR000262">
    <property type="entry name" value="FMN-dep_DH"/>
</dbReference>
<dbReference type="AlphaFoldDB" id="A0A6A6F5I2"/>
<proteinExistence type="predicted"/>
<feature type="domain" description="FMN-dependent dehydrogenase" evidence="2">
    <location>
        <begin position="10"/>
        <end position="38"/>
    </location>
</feature>
<comment type="cofactor">
    <cofactor evidence="1">
        <name>FMN</name>
        <dbReference type="ChEBI" id="CHEBI:58210"/>
    </cofactor>
</comment>
<evidence type="ECO:0000313" key="4">
    <source>
        <dbReference type="Proteomes" id="UP000799539"/>
    </source>
</evidence>
<dbReference type="GO" id="GO:0016491">
    <property type="term" value="F:oxidoreductase activity"/>
    <property type="evidence" value="ECO:0007669"/>
    <property type="project" value="InterPro"/>
</dbReference>
<dbReference type="Pfam" id="PF01070">
    <property type="entry name" value="FMN_dh"/>
    <property type="match status" value="1"/>
</dbReference>
<organism evidence="3 4">
    <name type="scientific">Cercospora zeae-maydis SCOH1-5</name>
    <dbReference type="NCBI Taxonomy" id="717836"/>
    <lineage>
        <taxon>Eukaryota</taxon>
        <taxon>Fungi</taxon>
        <taxon>Dikarya</taxon>
        <taxon>Ascomycota</taxon>
        <taxon>Pezizomycotina</taxon>
        <taxon>Dothideomycetes</taxon>
        <taxon>Dothideomycetidae</taxon>
        <taxon>Mycosphaerellales</taxon>
        <taxon>Mycosphaerellaceae</taxon>
        <taxon>Cercospora</taxon>
    </lineage>
</organism>
<dbReference type="Proteomes" id="UP000799539">
    <property type="component" value="Unassembled WGS sequence"/>
</dbReference>
<dbReference type="EMBL" id="ML992693">
    <property type="protein sequence ID" value="KAF2208480.1"/>
    <property type="molecule type" value="Genomic_DNA"/>
</dbReference>